<keyword evidence="3" id="KW-1185">Reference proteome</keyword>
<evidence type="ECO:0000313" key="3">
    <source>
        <dbReference type="Proteomes" id="UP000324897"/>
    </source>
</evidence>
<dbReference type="Proteomes" id="UP000324897">
    <property type="component" value="Chromosome 7"/>
</dbReference>
<accession>A0A5J9U4E5</accession>
<sequence length="128" mass="13702">CGLVCGASCAADQLLLTTYERESQLAADQDLWNHKCLDPLKSRAGFSGPKLANMADDNDQPVGDRNPGSQALNSVTNKKRGQYCRHAAVHGDHHTAAFSGLQMGNNNTIITKVSHVQLQAEANICTPS</sequence>
<name>A0A5J9U4E5_9POAL</name>
<comment type="caution">
    <text evidence="2">The sequence shown here is derived from an EMBL/GenBank/DDBJ whole genome shotgun (WGS) entry which is preliminary data.</text>
</comment>
<protein>
    <submittedName>
        <fullName evidence="2">Uncharacterized protein</fullName>
    </submittedName>
</protein>
<organism evidence="2 3">
    <name type="scientific">Eragrostis curvula</name>
    <name type="common">weeping love grass</name>
    <dbReference type="NCBI Taxonomy" id="38414"/>
    <lineage>
        <taxon>Eukaryota</taxon>
        <taxon>Viridiplantae</taxon>
        <taxon>Streptophyta</taxon>
        <taxon>Embryophyta</taxon>
        <taxon>Tracheophyta</taxon>
        <taxon>Spermatophyta</taxon>
        <taxon>Magnoliopsida</taxon>
        <taxon>Liliopsida</taxon>
        <taxon>Poales</taxon>
        <taxon>Poaceae</taxon>
        <taxon>PACMAD clade</taxon>
        <taxon>Chloridoideae</taxon>
        <taxon>Eragrostideae</taxon>
        <taxon>Eragrostidinae</taxon>
        <taxon>Eragrostis</taxon>
    </lineage>
</organism>
<reference evidence="2 3" key="1">
    <citation type="journal article" date="2019" name="Sci. Rep.">
        <title>A high-quality genome of Eragrostis curvula grass provides insights into Poaceae evolution and supports new strategies to enhance forage quality.</title>
        <authorList>
            <person name="Carballo J."/>
            <person name="Santos B.A.C.M."/>
            <person name="Zappacosta D."/>
            <person name="Garbus I."/>
            <person name="Selva J.P."/>
            <person name="Gallo C.A."/>
            <person name="Diaz A."/>
            <person name="Albertini E."/>
            <person name="Caccamo M."/>
            <person name="Echenique V."/>
        </authorList>
    </citation>
    <scope>NUCLEOTIDE SEQUENCE [LARGE SCALE GENOMIC DNA]</scope>
    <source>
        <strain evidence="3">cv. Victoria</strain>
        <tissue evidence="2">Leaf</tissue>
    </source>
</reference>
<feature type="non-terminal residue" evidence="2">
    <location>
        <position position="1"/>
    </location>
</feature>
<gene>
    <name evidence="2" type="ORF">EJB05_34097</name>
</gene>
<proteinExistence type="predicted"/>
<evidence type="ECO:0000313" key="2">
    <source>
        <dbReference type="EMBL" id="TVU18030.1"/>
    </source>
</evidence>
<dbReference type="Gramene" id="TVU18030">
    <property type="protein sequence ID" value="TVU18030"/>
    <property type="gene ID" value="EJB05_34097"/>
</dbReference>
<feature type="region of interest" description="Disordered" evidence="1">
    <location>
        <begin position="47"/>
        <end position="73"/>
    </location>
</feature>
<dbReference type="EMBL" id="RWGY01000029">
    <property type="protein sequence ID" value="TVU18030.1"/>
    <property type="molecule type" value="Genomic_DNA"/>
</dbReference>
<dbReference type="AlphaFoldDB" id="A0A5J9U4E5"/>
<evidence type="ECO:0000256" key="1">
    <source>
        <dbReference type="SAM" id="MobiDB-lite"/>
    </source>
</evidence>